<dbReference type="AlphaFoldDB" id="A0AAU9FQR4"/>
<reference evidence="2 3" key="1">
    <citation type="submission" date="2024-02" db="EMBL/GenBank/DDBJ databases">
        <title>A chromosome-level genome assembly of Drosophila madeirensis, a fruit fly species endemic to Madeira island.</title>
        <authorList>
            <person name="Tomihara K."/>
            <person name="Llopart A."/>
            <person name="Yamamoto D."/>
        </authorList>
    </citation>
    <scope>NUCLEOTIDE SEQUENCE [LARGE SCALE GENOMIC DNA]</scope>
    <source>
        <strain evidence="2 3">RF1</strain>
    </source>
</reference>
<feature type="compositionally biased region" description="Basic residues" evidence="1">
    <location>
        <begin position="1"/>
        <end position="11"/>
    </location>
</feature>
<gene>
    <name evidence="2" type="ORF">DMAD_06409</name>
</gene>
<protein>
    <submittedName>
        <fullName evidence="2">Uncharacterized protein</fullName>
    </submittedName>
</protein>
<sequence length="86" mass="9772">MKVKSSSRCRHNNSSSNNDNCHKERLHFSSRVANDASRVEELVPELEPEPEAEQEEQQQGSLELVQAHQLCGDKCLGVRQSLPKRM</sequence>
<evidence type="ECO:0000256" key="1">
    <source>
        <dbReference type="SAM" id="MobiDB-lite"/>
    </source>
</evidence>
<feature type="compositionally biased region" description="Acidic residues" evidence="1">
    <location>
        <begin position="42"/>
        <end position="56"/>
    </location>
</feature>
<evidence type="ECO:0000313" key="3">
    <source>
        <dbReference type="Proteomes" id="UP001500889"/>
    </source>
</evidence>
<keyword evidence="3" id="KW-1185">Reference proteome</keyword>
<name>A0AAU9FQR4_DROMD</name>
<dbReference type="EMBL" id="AP029265">
    <property type="protein sequence ID" value="BFF98168.1"/>
    <property type="molecule type" value="Genomic_DNA"/>
</dbReference>
<organism evidence="2 3">
    <name type="scientific">Drosophila madeirensis</name>
    <name type="common">Fruit fly</name>
    <dbReference type="NCBI Taxonomy" id="30013"/>
    <lineage>
        <taxon>Eukaryota</taxon>
        <taxon>Metazoa</taxon>
        <taxon>Ecdysozoa</taxon>
        <taxon>Arthropoda</taxon>
        <taxon>Hexapoda</taxon>
        <taxon>Insecta</taxon>
        <taxon>Pterygota</taxon>
        <taxon>Neoptera</taxon>
        <taxon>Endopterygota</taxon>
        <taxon>Diptera</taxon>
        <taxon>Brachycera</taxon>
        <taxon>Muscomorpha</taxon>
        <taxon>Ephydroidea</taxon>
        <taxon>Drosophilidae</taxon>
        <taxon>Drosophila</taxon>
        <taxon>Sophophora</taxon>
    </lineage>
</organism>
<feature type="region of interest" description="Disordered" evidence="1">
    <location>
        <begin position="1"/>
        <end position="61"/>
    </location>
</feature>
<dbReference type="Proteomes" id="UP001500889">
    <property type="component" value="Chromosome J"/>
</dbReference>
<accession>A0AAU9FQR4</accession>
<proteinExistence type="predicted"/>
<evidence type="ECO:0000313" key="2">
    <source>
        <dbReference type="EMBL" id="BFF98168.1"/>
    </source>
</evidence>